<dbReference type="Gene3D" id="1.20.58.340">
    <property type="entry name" value="Magnesium transport protein CorA, transmembrane region"/>
    <property type="match status" value="2"/>
</dbReference>
<feature type="transmembrane region" description="Helical" evidence="12">
    <location>
        <begin position="404"/>
        <end position="424"/>
    </location>
</feature>
<dbReference type="GO" id="GO:0005886">
    <property type="term" value="C:plasma membrane"/>
    <property type="evidence" value="ECO:0007669"/>
    <property type="project" value="UniProtKB-SubCell"/>
</dbReference>
<dbReference type="SUPFAM" id="SSF144083">
    <property type="entry name" value="Magnesium transport protein CorA, transmembrane region"/>
    <property type="match status" value="1"/>
</dbReference>
<dbReference type="InterPro" id="IPR002523">
    <property type="entry name" value="MgTranspt_CorA/ZnTranspt_ZntB"/>
</dbReference>
<dbReference type="SUPFAM" id="SSF143865">
    <property type="entry name" value="CorA soluble domain-like"/>
    <property type="match status" value="1"/>
</dbReference>
<comment type="function">
    <text evidence="11">Mediates influx of magnesium ions. Alternates between open and closed states. Activated by low cytoplasmic Mg(2+) levels. Inactive when cytoplasmic Mg(2+) levels are high.</text>
</comment>
<dbReference type="CDD" id="cd12830">
    <property type="entry name" value="MtCorA-like"/>
    <property type="match status" value="1"/>
</dbReference>
<evidence type="ECO:0000256" key="9">
    <source>
        <dbReference type="ARBA" id="ARBA00023136"/>
    </source>
</evidence>
<keyword evidence="7 12" id="KW-1133">Transmembrane helix</keyword>
<accession>A0A918NU71</accession>
<evidence type="ECO:0000256" key="6">
    <source>
        <dbReference type="ARBA" id="ARBA00022842"/>
    </source>
</evidence>
<dbReference type="FunFam" id="1.20.58.340:FF:000004">
    <property type="entry name" value="Magnesium transport protein CorA"/>
    <property type="match status" value="1"/>
</dbReference>
<dbReference type="Gene3D" id="3.30.460.20">
    <property type="entry name" value="CorA soluble domain-like"/>
    <property type="match status" value="1"/>
</dbReference>
<feature type="compositionally biased region" description="Low complexity" evidence="13">
    <location>
        <begin position="33"/>
        <end position="50"/>
    </location>
</feature>
<dbReference type="InterPro" id="IPR045861">
    <property type="entry name" value="CorA_cytoplasmic_dom"/>
</dbReference>
<comment type="caution">
    <text evidence="14">The sequence shown here is derived from an EMBL/GenBank/DDBJ whole genome shotgun (WGS) entry which is preliminary data.</text>
</comment>
<organism evidence="14 15">
    <name type="scientific">Streptomyces minutiscleroticus</name>
    <dbReference type="NCBI Taxonomy" id="68238"/>
    <lineage>
        <taxon>Bacteria</taxon>
        <taxon>Bacillati</taxon>
        <taxon>Actinomycetota</taxon>
        <taxon>Actinomycetes</taxon>
        <taxon>Kitasatosporales</taxon>
        <taxon>Streptomycetaceae</taxon>
        <taxon>Streptomyces</taxon>
    </lineage>
</organism>
<comment type="catalytic activity">
    <reaction evidence="10">
        <text>Mg(2+)(in) = Mg(2+)(out)</text>
        <dbReference type="Rhea" id="RHEA:29827"/>
        <dbReference type="ChEBI" id="CHEBI:18420"/>
    </reaction>
</comment>
<feature type="compositionally biased region" description="Low complexity" evidence="13">
    <location>
        <begin position="12"/>
        <end position="24"/>
    </location>
</feature>
<evidence type="ECO:0000256" key="7">
    <source>
        <dbReference type="ARBA" id="ARBA00022989"/>
    </source>
</evidence>
<comment type="similarity">
    <text evidence="2 12">Belongs to the CorA metal ion transporter (MIT) (TC 1.A.35) family.</text>
</comment>
<evidence type="ECO:0000256" key="8">
    <source>
        <dbReference type="ARBA" id="ARBA00023065"/>
    </source>
</evidence>
<dbReference type="NCBIfam" id="TIGR00383">
    <property type="entry name" value="corA"/>
    <property type="match status" value="1"/>
</dbReference>
<dbReference type="InterPro" id="IPR004488">
    <property type="entry name" value="Mg/Co-transport_prot_CorA"/>
</dbReference>
<keyword evidence="4 12" id="KW-1003">Cell membrane</keyword>
<feature type="region of interest" description="Disordered" evidence="13">
    <location>
        <begin position="1"/>
        <end position="79"/>
    </location>
</feature>
<comment type="subcellular location">
    <subcellularLocation>
        <location evidence="1">Cell membrane</location>
        <topology evidence="1">Multi-pass membrane protein</topology>
    </subcellularLocation>
    <subcellularLocation>
        <location evidence="12">Membrane</location>
        <topology evidence="12">Multi-pass membrane protein</topology>
    </subcellularLocation>
</comment>
<evidence type="ECO:0000313" key="15">
    <source>
        <dbReference type="Proteomes" id="UP000619244"/>
    </source>
</evidence>
<dbReference type="PANTHER" id="PTHR46494">
    <property type="entry name" value="CORA FAMILY METAL ION TRANSPORTER (EUROFUNG)"/>
    <property type="match status" value="1"/>
</dbReference>
<keyword evidence="9 12" id="KW-0472">Membrane</keyword>
<keyword evidence="6 12" id="KW-0460">Magnesium</keyword>
<dbReference type="Pfam" id="PF01544">
    <property type="entry name" value="CorA"/>
    <property type="match status" value="1"/>
</dbReference>
<keyword evidence="3 12" id="KW-0813">Transport</keyword>
<evidence type="ECO:0000256" key="13">
    <source>
        <dbReference type="SAM" id="MobiDB-lite"/>
    </source>
</evidence>
<evidence type="ECO:0000256" key="12">
    <source>
        <dbReference type="RuleBase" id="RU362010"/>
    </source>
</evidence>
<proteinExistence type="inferred from homology"/>
<evidence type="ECO:0000256" key="11">
    <source>
        <dbReference type="ARBA" id="ARBA00045497"/>
    </source>
</evidence>
<keyword evidence="8 12" id="KW-0406">Ion transport</keyword>
<dbReference type="EMBL" id="BMVU01000034">
    <property type="protein sequence ID" value="GGX95002.1"/>
    <property type="molecule type" value="Genomic_DNA"/>
</dbReference>
<dbReference type="InterPro" id="IPR045863">
    <property type="entry name" value="CorA_TM1_TM2"/>
</dbReference>
<dbReference type="GO" id="GO:0000287">
    <property type="term" value="F:magnesium ion binding"/>
    <property type="evidence" value="ECO:0007669"/>
    <property type="project" value="TreeGrafter"/>
</dbReference>
<dbReference type="PANTHER" id="PTHR46494:SF1">
    <property type="entry name" value="CORA FAMILY METAL ION TRANSPORTER (EUROFUNG)"/>
    <property type="match status" value="1"/>
</dbReference>
<name>A0A918NU71_9ACTN</name>
<protein>
    <recommendedName>
        <fullName evidence="12">Magnesium transport protein CorA</fullName>
    </recommendedName>
</protein>
<evidence type="ECO:0000256" key="1">
    <source>
        <dbReference type="ARBA" id="ARBA00004651"/>
    </source>
</evidence>
<evidence type="ECO:0000313" key="14">
    <source>
        <dbReference type="EMBL" id="GGX95002.1"/>
    </source>
</evidence>
<evidence type="ECO:0000256" key="2">
    <source>
        <dbReference type="ARBA" id="ARBA00009765"/>
    </source>
</evidence>
<dbReference type="AlphaFoldDB" id="A0A918NU71"/>
<reference evidence="14" key="1">
    <citation type="journal article" date="2014" name="Int. J. Syst. Evol. Microbiol.">
        <title>Complete genome sequence of Corynebacterium casei LMG S-19264T (=DSM 44701T), isolated from a smear-ripened cheese.</title>
        <authorList>
            <consortium name="US DOE Joint Genome Institute (JGI-PGF)"/>
            <person name="Walter F."/>
            <person name="Albersmeier A."/>
            <person name="Kalinowski J."/>
            <person name="Ruckert C."/>
        </authorList>
    </citation>
    <scope>NUCLEOTIDE SEQUENCE</scope>
    <source>
        <strain evidence="14">JCM 4790</strain>
    </source>
</reference>
<dbReference type="GO" id="GO:0050897">
    <property type="term" value="F:cobalt ion binding"/>
    <property type="evidence" value="ECO:0007669"/>
    <property type="project" value="TreeGrafter"/>
</dbReference>
<dbReference type="GO" id="GO:0015095">
    <property type="term" value="F:magnesium ion transmembrane transporter activity"/>
    <property type="evidence" value="ECO:0007669"/>
    <property type="project" value="UniProtKB-UniRule"/>
</dbReference>
<sequence length="430" mass="47183">MGMPSTLRPHRALPAGTRAPARPRGTGGPPGPADGRPGAGRAVRGPGARPGRTDGVCMTARSADNRSTTAGRTGVRRADTGPADDRALIDRGDGRLRFVIVDCAIYRDGQRAEGAGDFSAALDTARADSGAFVWIGLHEPTEDEFDRVSQEFKLHPLAVEDALKAHQRPKLEVYDDSLFMVLKPVTYEPKSDEVSSGELMIFLGDSFVVTVRHGEGAPLDEVRDRLERNPDLLRHGPTTVLHSITDATVDHYLDVATELQTDLEELETEVFSPTDGGSRDIASRIYTFKRQILEFRRATGPLAPPLSRLSGNGQFAPAVPFVDDSAQPFFRDVSDHLTRVNESVEGLDRLVSDILSAHLAQMSVRQNDDMRKISAWAAMAAVPTMIAGIYGMNFEHMPELRWTWSYPAAVAVMVVLEVLLHRLFKRRGWL</sequence>
<evidence type="ECO:0000256" key="5">
    <source>
        <dbReference type="ARBA" id="ARBA00022692"/>
    </source>
</evidence>
<gene>
    <name evidence="12 14" type="primary">corA</name>
    <name evidence="14" type="ORF">GCM10010358_56000</name>
</gene>
<dbReference type="GO" id="GO:0015087">
    <property type="term" value="F:cobalt ion transmembrane transporter activity"/>
    <property type="evidence" value="ECO:0007669"/>
    <property type="project" value="UniProtKB-UniRule"/>
</dbReference>
<keyword evidence="5 12" id="KW-0812">Transmembrane</keyword>
<dbReference type="Proteomes" id="UP000619244">
    <property type="component" value="Unassembled WGS sequence"/>
</dbReference>
<evidence type="ECO:0000256" key="10">
    <source>
        <dbReference type="ARBA" id="ARBA00034269"/>
    </source>
</evidence>
<evidence type="ECO:0000256" key="3">
    <source>
        <dbReference type="ARBA" id="ARBA00022448"/>
    </source>
</evidence>
<evidence type="ECO:0000256" key="4">
    <source>
        <dbReference type="ARBA" id="ARBA00022475"/>
    </source>
</evidence>
<feature type="transmembrane region" description="Helical" evidence="12">
    <location>
        <begin position="373"/>
        <end position="392"/>
    </location>
</feature>
<reference evidence="14" key="2">
    <citation type="submission" date="2020-09" db="EMBL/GenBank/DDBJ databases">
        <authorList>
            <person name="Sun Q."/>
            <person name="Ohkuma M."/>
        </authorList>
    </citation>
    <scope>NUCLEOTIDE SEQUENCE</scope>
    <source>
        <strain evidence="14">JCM 4790</strain>
    </source>
</reference>
<keyword evidence="15" id="KW-1185">Reference proteome</keyword>